<accession>D2TZC3</accession>
<feature type="active site" evidence="12">
    <location>
        <position position="238"/>
    </location>
</feature>
<evidence type="ECO:0000259" key="13">
    <source>
        <dbReference type="PROSITE" id="PS50035"/>
    </source>
</evidence>
<comment type="subcellular location">
    <subcellularLocation>
        <location evidence="1 12">Cell membrane</location>
        <topology evidence="1 12">Multi-pass membrane protein</topology>
    </subcellularLocation>
</comment>
<keyword evidence="3 12" id="KW-0444">Lipid biosynthesis</keyword>
<dbReference type="Gene3D" id="3.30.870.10">
    <property type="entry name" value="Endonuclease Chain A"/>
    <property type="match status" value="2"/>
</dbReference>
<evidence type="ECO:0000256" key="7">
    <source>
        <dbReference type="ARBA" id="ARBA00022989"/>
    </source>
</evidence>
<evidence type="ECO:0000256" key="11">
    <source>
        <dbReference type="ARBA" id="ARBA00023264"/>
    </source>
</evidence>
<comment type="catalytic activity">
    <reaction evidence="12">
        <text>2 a 1,2-diacyl-sn-glycero-3-phospho-(1'-sn-glycerol) = a cardiolipin + glycerol</text>
        <dbReference type="Rhea" id="RHEA:31451"/>
        <dbReference type="ChEBI" id="CHEBI:17754"/>
        <dbReference type="ChEBI" id="CHEBI:62237"/>
        <dbReference type="ChEBI" id="CHEBI:64716"/>
    </reaction>
</comment>
<dbReference type="InterPro" id="IPR022924">
    <property type="entry name" value="Cardiolipin_synthase"/>
</dbReference>
<evidence type="ECO:0000256" key="2">
    <source>
        <dbReference type="ARBA" id="ARBA00022475"/>
    </source>
</evidence>
<dbReference type="PANTHER" id="PTHR21248">
    <property type="entry name" value="CARDIOLIPIN SYNTHASE"/>
    <property type="match status" value="1"/>
</dbReference>
<dbReference type="InterPro" id="IPR001736">
    <property type="entry name" value="PLipase_D/transphosphatidylase"/>
</dbReference>
<evidence type="ECO:0000256" key="10">
    <source>
        <dbReference type="ARBA" id="ARBA00023209"/>
    </source>
</evidence>
<evidence type="ECO:0000256" key="12">
    <source>
        <dbReference type="HAMAP-Rule" id="MF_00190"/>
    </source>
</evidence>
<dbReference type="InterPro" id="IPR030840">
    <property type="entry name" value="CL_synthase_A"/>
</dbReference>
<protein>
    <recommendedName>
        <fullName evidence="12">Cardiolipin synthase A</fullName>
        <shortName evidence="12">CL synthase</shortName>
        <ecNumber evidence="12">2.7.8.-</ecNumber>
    </recommendedName>
</protein>
<keyword evidence="5 12" id="KW-0812">Transmembrane</keyword>
<dbReference type="NCBIfam" id="TIGR04265">
    <property type="entry name" value="bac_cardiolipin"/>
    <property type="match status" value="1"/>
</dbReference>
<dbReference type="GO" id="GO:0032049">
    <property type="term" value="P:cardiolipin biosynthetic process"/>
    <property type="evidence" value="ECO:0007669"/>
    <property type="project" value="UniProtKB-UniRule"/>
</dbReference>
<keyword evidence="8 12" id="KW-0443">Lipid metabolism</keyword>
<dbReference type="EC" id="2.7.8.-" evidence="12"/>
<dbReference type="InterPro" id="IPR027379">
    <property type="entry name" value="CLS_N"/>
</dbReference>
<feature type="domain" description="PLD phosphodiesterase" evidence="13">
    <location>
        <begin position="406"/>
        <end position="433"/>
    </location>
</feature>
<dbReference type="GO" id="GO:0005886">
    <property type="term" value="C:plasma membrane"/>
    <property type="evidence" value="ECO:0007669"/>
    <property type="project" value="UniProtKB-SubCell"/>
</dbReference>
<dbReference type="PANTHER" id="PTHR21248:SF22">
    <property type="entry name" value="PHOSPHOLIPASE D"/>
    <property type="match status" value="1"/>
</dbReference>
<keyword evidence="10 12" id="KW-0594">Phospholipid biosynthesis</keyword>
<keyword evidence="4 12" id="KW-0808">Transferase</keyword>
<dbReference type="AlphaFoldDB" id="D2TZC3"/>
<dbReference type="CDD" id="cd09158">
    <property type="entry name" value="PLDc_EcCLS_like_2"/>
    <property type="match status" value="1"/>
</dbReference>
<dbReference type="Pfam" id="PF13091">
    <property type="entry name" value="PLDc_2"/>
    <property type="match status" value="2"/>
</dbReference>
<gene>
    <name evidence="12" type="primary">clsA</name>
    <name evidence="14" type="ORF">ARN_15330</name>
</gene>
<evidence type="ECO:0000256" key="5">
    <source>
        <dbReference type="ARBA" id="ARBA00022692"/>
    </source>
</evidence>
<keyword evidence="2 12" id="KW-1003">Cell membrane</keyword>
<feature type="transmembrane region" description="Helical" evidence="12">
    <location>
        <begin position="44"/>
        <end position="65"/>
    </location>
</feature>
<feature type="active site" evidence="12">
    <location>
        <position position="233"/>
    </location>
</feature>
<evidence type="ECO:0000313" key="14">
    <source>
        <dbReference type="EMBL" id="CBA72956.1"/>
    </source>
</evidence>
<evidence type="ECO:0000256" key="8">
    <source>
        <dbReference type="ARBA" id="ARBA00023098"/>
    </source>
</evidence>
<evidence type="ECO:0000256" key="3">
    <source>
        <dbReference type="ARBA" id="ARBA00022516"/>
    </source>
</evidence>
<comment type="similarity">
    <text evidence="12">Belongs to the phospholipase D family. Cardiolipin synthase subfamily. ClsA sub-subfamily.</text>
</comment>
<comment type="function">
    <text evidence="12">Catalyzes the reversible phosphatidyl group transfer from one phosphatidylglycerol molecule to another to form cardiolipin (CL) (diphosphatidylglycerol) and glycerol.</text>
</comment>
<feature type="transmembrane region" description="Helical" evidence="12">
    <location>
        <begin position="12"/>
        <end position="32"/>
    </location>
</feature>
<feature type="active site" evidence="12">
    <location>
        <position position="231"/>
    </location>
</feature>
<keyword evidence="6" id="KW-0677">Repeat</keyword>
<dbReference type="PROSITE" id="PS50035">
    <property type="entry name" value="PLD"/>
    <property type="match status" value="2"/>
</dbReference>
<keyword evidence="11 12" id="KW-1208">Phospholipid metabolism</keyword>
<organism evidence="14">
    <name type="scientific">Arsenophonus nasoniae</name>
    <name type="common">son-killer infecting Nasonia vitripennis</name>
    <dbReference type="NCBI Taxonomy" id="638"/>
    <lineage>
        <taxon>Bacteria</taxon>
        <taxon>Pseudomonadati</taxon>
        <taxon>Pseudomonadota</taxon>
        <taxon>Gammaproteobacteria</taxon>
        <taxon>Enterobacterales</taxon>
        <taxon>Morganellaceae</taxon>
        <taxon>Arsenophonus</taxon>
    </lineage>
</organism>
<feature type="active site" evidence="12">
    <location>
        <position position="413"/>
    </location>
</feature>
<feature type="active site" evidence="12">
    <location>
        <position position="418"/>
    </location>
</feature>
<dbReference type="GO" id="GO:0008808">
    <property type="term" value="F:cardiolipin synthase activity"/>
    <property type="evidence" value="ECO:0007669"/>
    <property type="project" value="UniProtKB-UniRule"/>
</dbReference>
<dbReference type="SMART" id="SM00155">
    <property type="entry name" value="PLDc"/>
    <property type="match status" value="2"/>
</dbReference>
<dbReference type="SUPFAM" id="SSF56024">
    <property type="entry name" value="Phospholipase D/nuclease"/>
    <property type="match status" value="2"/>
</dbReference>
<sequence length="493" mass="56511">MIGTSLPMATVYILLNWALLFLYWLMIATVTIRILLKRRPVTSALTWLLIIYIIPLVGVIAYLAFGELHLGKRRVMKAKRMWPSVETWLEKLKQSKHIFCKSNSRVAEPLFELCEKRQGIGGVKGNKIQLLTNYQDALTTIIRDINAAHYNIEMVFYIWQDGGLVDEVTQALINAAKRGVKCRIMIDSAGSWSFFHSHQPKKMREAGIELIESLKVNLFRFFLRRMDLRQHRKIIIIDNYISYVGSMNMVDPRFFKQNAGVGQWVDIVVRMEGPVSTTLGIVYAFDWEIETGQRILPPPPDTNIMPFEQASGHTTQVIASGPGFPEELIQQSLITAIFSARKQLILTTPYFVPSDDLIHAICTAAMRGVEVLMVIPNRNNSFLVRWASRAFYSELLEAGVKIYQFNDGLLHTKSLSIDGELSLIGSVNLDMRSLWLNFEITVVIDDKSFGNDLILVQYDYIARSTPLIQKNWNKRPLWNRVIERICYFFSPLL</sequence>
<feature type="active site" evidence="12">
    <location>
        <position position="411"/>
    </location>
</feature>
<dbReference type="EMBL" id="FN545191">
    <property type="protein sequence ID" value="CBA72956.1"/>
    <property type="molecule type" value="Genomic_DNA"/>
</dbReference>
<dbReference type="CDD" id="cd09152">
    <property type="entry name" value="PLDc_EcCLS_like_1"/>
    <property type="match status" value="1"/>
</dbReference>
<name>D2TZC3_9GAMM</name>
<dbReference type="HAMAP" id="MF_00190">
    <property type="entry name" value="Cardiolipin_synth_ClsA"/>
    <property type="match status" value="1"/>
</dbReference>
<keyword evidence="9 12" id="KW-0472">Membrane</keyword>
<evidence type="ECO:0000256" key="9">
    <source>
        <dbReference type="ARBA" id="ARBA00023136"/>
    </source>
</evidence>
<dbReference type="Pfam" id="PF13396">
    <property type="entry name" value="PLDc_N"/>
    <property type="match status" value="1"/>
</dbReference>
<evidence type="ECO:0000256" key="1">
    <source>
        <dbReference type="ARBA" id="ARBA00004651"/>
    </source>
</evidence>
<evidence type="ECO:0000256" key="6">
    <source>
        <dbReference type="ARBA" id="ARBA00022737"/>
    </source>
</evidence>
<dbReference type="InterPro" id="IPR025202">
    <property type="entry name" value="PLD-like_dom"/>
</dbReference>
<reference evidence="14" key="1">
    <citation type="journal article" date="2010" name="Insect Mol. Biol.">
        <title>The draft genome sequence of Arsenophonus nasoniae, son-killer bacterium of Nasonia vitripennis, reveals genes associated with virulence and symbiosis.</title>
        <authorList>
            <person name="Wilkes T."/>
            <person name="Darby A.C."/>
            <person name="Choi J."/>
            <person name="Colborne J.K."/>
            <person name="Werren J.H."/>
            <person name="Hurst G.D.D."/>
        </authorList>
    </citation>
    <scope>NUCLEOTIDE SEQUENCE</scope>
</reference>
<keyword evidence="7 12" id="KW-1133">Transmembrane helix</keyword>
<proteinExistence type="inferred from homology"/>
<feature type="domain" description="PLD phosphodiesterase" evidence="13">
    <location>
        <begin position="226"/>
        <end position="253"/>
    </location>
</feature>
<evidence type="ECO:0000256" key="4">
    <source>
        <dbReference type="ARBA" id="ARBA00022679"/>
    </source>
</evidence>